<dbReference type="InterPro" id="IPR046341">
    <property type="entry name" value="SET_dom_sf"/>
</dbReference>
<dbReference type="OrthoDB" id="540532at2759"/>
<reference evidence="2 3" key="1">
    <citation type="journal article" date="2012" name="Genome Biol.">
        <title>The genome of the polar eukaryotic microalga coccomyxa subellipsoidea reveals traits of cold adaptation.</title>
        <authorList>
            <person name="Blanc G."/>
            <person name="Agarkova I."/>
            <person name="Grimwood J."/>
            <person name="Kuo A."/>
            <person name="Brueggeman A."/>
            <person name="Dunigan D."/>
            <person name="Gurnon J."/>
            <person name="Ladunga I."/>
            <person name="Lindquist E."/>
            <person name="Lucas S."/>
            <person name="Pangilinan J."/>
            <person name="Proschold T."/>
            <person name="Salamov A."/>
            <person name="Schmutz J."/>
            <person name="Weeks D."/>
            <person name="Yamada T."/>
            <person name="Claverie J.M."/>
            <person name="Grigoriev I."/>
            <person name="Van Etten J."/>
            <person name="Lomsadze A."/>
            <person name="Borodovsky M."/>
        </authorList>
    </citation>
    <scope>NUCLEOTIDE SEQUENCE [LARGE SCALE GENOMIC DNA]</scope>
    <source>
        <strain evidence="2 3">C-169</strain>
    </source>
</reference>
<dbReference type="SUPFAM" id="SSF81822">
    <property type="entry name" value="RuBisCo LSMT C-terminal, substrate-binding domain"/>
    <property type="match status" value="1"/>
</dbReference>
<dbReference type="KEGG" id="csl:COCSUDRAFT_53559"/>
<evidence type="ECO:0000313" key="2">
    <source>
        <dbReference type="EMBL" id="EIE23279.1"/>
    </source>
</evidence>
<evidence type="ECO:0000259" key="1">
    <source>
        <dbReference type="PROSITE" id="PS50280"/>
    </source>
</evidence>
<dbReference type="AlphaFoldDB" id="I0YY10"/>
<organism evidence="2 3">
    <name type="scientific">Coccomyxa subellipsoidea (strain C-169)</name>
    <name type="common">Green microalga</name>
    <dbReference type="NCBI Taxonomy" id="574566"/>
    <lineage>
        <taxon>Eukaryota</taxon>
        <taxon>Viridiplantae</taxon>
        <taxon>Chlorophyta</taxon>
        <taxon>core chlorophytes</taxon>
        <taxon>Trebouxiophyceae</taxon>
        <taxon>Trebouxiophyceae incertae sedis</taxon>
        <taxon>Coccomyxaceae</taxon>
        <taxon>Coccomyxa</taxon>
        <taxon>Coccomyxa subellipsoidea</taxon>
    </lineage>
</organism>
<dbReference type="SUPFAM" id="SSF82199">
    <property type="entry name" value="SET domain"/>
    <property type="match status" value="1"/>
</dbReference>
<dbReference type="Proteomes" id="UP000007264">
    <property type="component" value="Unassembled WGS sequence"/>
</dbReference>
<protein>
    <recommendedName>
        <fullName evidence="1">SET domain-containing protein</fullName>
    </recommendedName>
</protein>
<feature type="domain" description="SET" evidence="1">
    <location>
        <begin position="1"/>
        <end position="47"/>
    </location>
</feature>
<dbReference type="Pfam" id="PF00856">
    <property type="entry name" value="SET"/>
    <property type="match status" value="1"/>
</dbReference>
<evidence type="ECO:0000313" key="3">
    <source>
        <dbReference type="Proteomes" id="UP000007264"/>
    </source>
</evidence>
<dbReference type="InterPro" id="IPR001214">
    <property type="entry name" value="SET_dom"/>
</dbReference>
<dbReference type="InterPro" id="IPR036464">
    <property type="entry name" value="Rubisco_LSMT_subst-bd_sf"/>
</dbReference>
<dbReference type="Gene3D" id="3.90.1410.10">
    <property type="entry name" value="set domain protein methyltransferase, domain 1"/>
    <property type="match status" value="1"/>
</dbReference>
<sequence>MLPLMDLINHGNAGEANLKLFRDDKGDYIAYATRDIKKGEELLHTYNSGCERNDHSLFHYGFVQDLPEPRLCAQDLPDGNLYDDSSHSEADYDAGGSLVSEDEVQRLSAILAAFPSTEAEDDRLLQGGSWLDRLLGRKPVTDEVERLFVQYRALRKKTLRLTIDKLRANLAASKAEL</sequence>
<gene>
    <name evidence="2" type="ORF">COCSUDRAFT_53559</name>
</gene>
<dbReference type="RefSeq" id="XP_005647823.1">
    <property type="nucleotide sequence ID" value="XM_005647766.1"/>
</dbReference>
<accession>I0YY10</accession>
<keyword evidence="3" id="KW-1185">Reference proteome</keyword>
<proteinExistence type="predicted"/>
<comment type="caution">
    <text evidence="2">The sequence shown here is derived from an EMBL/GenBank/DDBJ whole genome shotgun (WGS) entry which is preliminary data.</text>
</comment>
<name>I0YY10_COCSC</name>
<dbReference type="PROSITE" id="PS50280">
    <property type="entry name" value="SET"/>
    <property type="match status" value="1"/>
</dbReference>
<dbReference type="GeneID" id="17041267"/>
<dbReference type="EMBL" id="AGSI01000008">
    <property type="protein sequence ID" value="EIE23279.1"/>
    <property type="molecule type" value="Genomic_DNA"/>
</dbReference>